<organism evidence="1">
    <name type="scientific">Sesamum angustifolium</name>
    <dbReference type="NCBI Taxonomy" id="2727405"/>
    <lineage>
        <taxon>Eukaryota</taxon>
        <taxon>Viridiplantae</taxon>
        <taxon>Streptophyta</taxon>
        <taxon>Embryophyta</taxon>
        <taxon>Tracheophyta</taxon>
        <taxon>Spermatophyta</taxon>
        <taxon>Magnoliopsida</taxon>
        <taxon>eudicotyledons</taxon>
        <taxon>Gunneridae</taxon>
        <taxon>Pentapetalae</taxon>
        <taxon>asterids</taxon>
        <taxon>lamiids</taxon>
        <taxon>Lamiales</taxon>
        <taxon>Pedaliaceae</taxon>
        <taxon>Sesamum</taxon>
    </lineage>
</organism>
<reference evidence="1" key="1">
    <citation type="submission" date="2020-06" db="EMBL/GenBank/DDBJ databases">
        <authorList>
            <person name="Li T."/>
            <person name="Hu X."/>
            <person name="Zhang T."/>
            <person name="Song X."/>
            <person name="Zhang H."/>
            <person name="Dai N."/>
            <person name="Sheng W."/>
            <person name="Hou X."/>
            <person name="Wei L."/>
        </authorList>
    </citation>
    <scope>NUCLEOTIDE SEQUENCE</scope>
    <source>
        <strain evidence="1">G01</strain>
        <tissue evidence="1">Leaf</tissue>
    </source>
</reference>
<comment type="caution">
    <text evidence="1">The sequence shown here is derived from an EMBL/GenBank/DDBJ whole genome shotgun (WGS) entry which is preliminary data.</text>
</comment>
<reference evidence="1" key="2">
    <citation type="journal article" date="2024" name="Plant">
        <title>Genomic evolution and insights into agronomic trait innovations of Sesamum species.</title>
        <authorList>
            <person name="Miao H."/>
            <person name="Wang L."/>
            <person name="Qu L."/>
            <person name="Liu H."/>
            <person name="Sun Y."/>
            <person name="Le M."/>
            <person name="Wang Q."/>
            <person name="Wei S."/>
            <person name="Zheng Y."/>
            <person name="Lin W."/>
            <person name="Duan Y."/>
            <person name="Cao H."/>
            <person name="Xiong S."/>
            <person name="Wang X."/>
            <person name="Wei L."/>
            <person name="Li C."/>
            <person name="Ma Q."/>
            <person name="Ju M."/>
            <person name="Zhao R."/>
            <person name="Li G."/>
            <person name="Mu C."/>
            <person name="Tian Q."/>
            <person name="Mei H."/>
            <person name="Zhang T."/>
            <person name="Gao T."/>
            <person name="Zhang H."/>
        </authorList>
    </citation>
    <scope>NUCLEOTIDE SEQUENCE</scope>
    <source>
        <strain evidence="1">G01</strain>
    </source>
</reference>
<dbReference type="EMBL" id="JACGWK010001405">
    <property type="protein sequence ID" value="KAL0289360.1"/>
    <property type="molecule type" value="Genomic_DNA"/>
</dbReference>
<proteinExistence type="predicted"/>
<evidence type="ECO:0000313" key="1">
    <source>
        <dbReference type="EMBL" id="KAL0289360.1"/>
    </source>
</evidence>
<accession>A0AAW2J720</accession>
<dbReference type="AlphaFoldDB" id="A0AAW2J720"/>
<protein>
    <submittedName>
        <fullName evidence="1">Uncharacterized protein</fullName>
    </submittedName>
</protein>
<gene>
    <name evidence="1" type="ORF">Sangu_2617400</name>
</gene>
<sequence length="130" mass="15061">MFRGVGNAPTQRILNRVRKQHHLDFLAIWSLWVPSTAIMARRLGFLYLVSNCGNQILFFWGPNVRCQVLVDHEQLLHVRLESNKWPKPLFVMAVYAKCDTVERRALWDALRSISVGASPWIVGGDFKYCF</sequence>
<name>A0AAW2J720_9LAMI</name>